<evidence type="ECO:0000256" key="7">
    <source>
        <dbReference type="SAM" id="SignalP"/>
    </source>
</evidence>
<accession>A0ABU2JIV8</accession>
<dbReference type="InterPro" id="IPR000064">
    <property type="entry name" value="NLP_P60_dom"/>
</dbReference>
<keyword evidence="10" id="KW-1185">Reference proteome</keyword>
<evidence type="ECO:0000259" key="8">
    <source>
        <dbReference type="PROSITE" id="PS51935"/>
    </source>
</evidence>
<evidence type="ECO:0000313" key="9">
    <source>
        <dbReference type="EMBL" id="MDT0264930.1"/>
    </source>
</evidence>
<feature type="domain" description="NlpC/P60" evidence="8">
    <location>
        <begin position="240"/>
        <end position="355"/>
    </location>
</feature>
<evidence type="ECO:0000256" key="4">
    <source>
        <dbReference type="ARBA" id="ARBA00022807"/>
    </source>
</evidence>
<evidence type="ECO:0000313" key="10">
    <source>
        <dbReference type="Proteomes" id="UP001183410"/>
    </source>
</evidence>
<keyword evidence="5" id="KW-0175">Coiled coil</keyword>
<dbReference type="SUPFAM" id="SSF54001">
    <property type="entry name" value="Cysteine proteinases"/>
    <property type="match status" value="1"/>
</dbReference>
<proteinExistence type="inferred from homology"/>
<dbReference type="Proteomes" id="UP001183410">
    <property type="component" value="Unassembled WGS sequence"/>
</dbReference>
<keyword evidence="3" id="KW-0378">Hydrolase</keyword>
<dbReference type="Gene3D" id="6.10.250.3150">
    <property type="match status" value="1"/>
</dbReference>
<dbReference type="EMBL" id="JAVREO010000001">
    <property type="protein sequence ID" value="MDT0264930.1"/>
    <property type="molecule type" value="Genomic_DNA"/>
</dbReference>
<keyword evidence="4" id="KW-0788">Thiol protease</keyword>
<comment type="similarity">
    <text evidence="1">Belongs to the peptidase C40 family.</text>
</comment>
<evidence type="ECO:0000256" key="6">
    <source>
        <dbReference type="SAM" id="MobiDB-lite"/>
    </source>
</evidence>
<keyword evidence="7" id="KW-0732">Signal</keyword>
<dbReference type="Pfam" id="PF00877">
    <property type="entry name" value="NLPC_P60"/>
    <property type="match status" value="1"/>
</dbReference>
<feature type="signal peptide" evidence="7">
    <location>
        <begin position="1"/>
        <end position="37"/>
    </location>
</feature>
<sequence>MASHRRPKQPGRARLTLLGAAASAAATVGVTATSASADPGQSIDDVREEVDELHHEAEEITEEYNGAKEREQELQDEIAELQDATARGQERLNELRNGMGSMASAQYRNGGLDPSMQLFLSSDPDAFLDQASALDQLSSKQADALRLIQDQQRTLDQQREEAGERLAELEEVRGTLGEQKEAIQGRLSEAQSLLNQLTEEERAAIAAAEQAEADEAAAAAADASRAGRSEDRPAGDVSASSRGQAALNAAATKLGAPYVWAASGPSSFDCSGLTSWAYSQAGVSLPRVSQAQANAGARVGMSELAPGDLVFYYPELTHVAIYAGNGQILHAPRPGGVVEYADINVMPFQFGTRVG</sequence>
<gene>
    <name evidence="9" type="ORF">RM844_01365</name>
</gene>
<reference evidence="10" key="1">
    <citation type="submission" date="2023-07" db="EMBL/GenBank/DDBJ databases">
        <title>30 novel species of actinomycetes from the DSMZ collection.</title>
        <authorList>
            <person name="Nouioui I."/>
        </authorList>
    </citation>
    <scope>NUCLEOTIDE SEQUENCE [LARGE SCALE GENOMIC DNA]</scope>
    <source>
        <strain evidence="10">DSM 44915</strain>
    </source>
</reference>
<organism evidence="9 10">
    <name type="scientific">Streptomyces chisholmiae</name>
    <dbReference type="NCBI Taxonomy" id="3075540"/>
    <lineage>
        <taxon>Bacteria</taxon>
        <taxon>Bacillati</taxon>
        <taxon>Actinomycetota</taxon>
        <taxon>Actinomycetes</taxon>
        <taxon>Kitasatosporales</taxon>
        <taxon>Streptomycetaceae</taxon>
        <taxon>Streptomyces</taxon>
    </lineage>
</organism>
<evidence type="ECO:0000256" key="3">
    <source>
        <dbReference type="ARBA" id="ARBA00022801"/>
    </source>
</evidence>
<feature type="compositionally biased region" description="Basic and acidic residues" evidence="6">
    <location>
        <begin position="225"/>
        <end position="234"/>
    </location>
</feature>
<feature type="coiled-coil region" evidence="5">
    <location>
        <begin position="141"/>
        <end position="214"/>
    </location>
</feature>
<dbReference type="InterPro" id="IPR051794">
    <property type="entry name" value="PG_Endopeptidase_C40"/>
</dbReference>
<name>A0ABU2JIV8_9ACTN</name>
<evidence type="ECO:0000256" key="1">
    <source>
        <dbReference type="ARBA" id="ARBA00007074"/>
    </source>
</evidence>
<feature type="region of interest" description="Disordered" evidence="6">
    <location>
        <begin position="216"/>
        <end position="241"/>
    </location>
</feature>
<feature type="chain" id="PRO_5046235705" evidence="7">
    <location>
        <begin position="38"/>
        <end position="355"/>
    </location>
</feature>
<dbReference type="InterPro" id="IPR038765">
    <property type="entry name" value="Papain-like_cys_pep_sf"/>
</dbReference>
<dbReference type="RefSeq" id="WP_311663671.1">
    <property type="nucleotide sequence ID" value="NZ_JAVREO010000001.1"/>
</dbReference>
<comment type="caution">
    <text evidence="9">The sequence shown here is derived from an EMBL/GenBank/DDBJ whole genome shotgun (WGS) entry which is preliminary data.</text>
</comment>
<protein>
    <submittedName>
        <fullName evidence="9">NlpC/P60 family protein</fullName>
    </submittedName>
</protein>
<evidence type="ECO:0000256" key="2">
    <source>
        <dbReference type="ARBA" id="ARBA00022670"/>
    </source>
</evidence>
<dbReference type="PROSITE" id="PS51935">
    <property type="entry name" value="NLPC_P60"/>
    <property type="match status" value="1"/>
</dbReference>
<feature type="coiled-coil region" evidence="5">
    <location>
        <begin position="43"/>
        <end position="98"/>
    </location>
</feature>
<dbReference type="PANTHER" id="PTHR47359:SF3">
    <property type="entry name" value="NLP_P60 DOMAIN-CONTAINING PROTEIN-RELATED"/>
    <property type="match status" value="1"/>
</dbReference>
<evidence type="ECO:0000256" key="5">
    <source>
        <dbReference type="SAM" id="Coils"/>
    </source>
</evidence>
<dbReference type="PANTHER" id="PTHR47359">
    <property type="entry name" value="PEPTIDOGLYCAN DL-ENDOPEPTIDASE CWLO"/>
    <property type="match status" value="1"/>
</dbReference>
<dbReference type="Gene3D" id="3.90.1720.10">
    <property type="entry name" value="endopeptidase domain like (from Nostoc punctiforme)"/>
    <property type="match status" value="1"/>
</dbReference>
<keyword evidence="2" id="KW-0645">Protease</keyword>